<organism evidence="2 3">
    <name type="scientific">Capnocytophaga ochracea</name>
    <dbReference type="NCBI Taxonomy" id="1018"/>
    <lineage>
        <taxon>Bacteria</taxon>
        <taxon>Pseudomonadati</taxon>
        <taxon>Bacteroidota</taxon>
        <taxon>Flavobacteriia</taxon>
        <taxon>Flavobacteriales</taxon>
        <taxon>Flavobacteriaceae</taxon>
        <taxon>Capnocytophaga</taxon>
    </lineage>
</organism>
<evidence type="ECO:0000256" key="1">
    <source>
        <dbReference type="SAM" id="Phobius"/>
    </source>
</evidence>
<dbReference type="Proteomes" id="UP000249891">
    <property type="component" value="Unassembled WGS sequence"/>
</dbReference>
<keyword evidence="1" id="KW-0472">Membrane</keyword>
<keyword evidence="1" id="KW-1133">Transmembrane helix</keyword>
<accession>A0A2X2REX7</accession>
<keyword evidence="1" id="KW-0812">Transmembrane</keyword>
<evidence type="ECO:0000313" key="3">
    <source>
        <dbReference type="Proteomes" id="UP000249891"/>
    </source>
</evidence>
<dbReference type="AlphaFoldDB" id="A0A2X2REX7"/>
<reference evidence="2 3" key="1">
    <citation type="submission" date="2018-06" db="EMBL/GenBank/DDBJ databases">
        <authorList>
            <consortium name="Pathogen Informatics"/>
            <person name="Doyle S."/>
        </authorList>
    </citation>
    <scope>NUCLEOTIDE SEQUENCE [LARGE SCALE GENOMIC DNA]</scope>
    <source>
        <strain evidence="2 3">NCTC11546</strain>
    </source>
</reference>
<sequence>MKTDFNFSKIGKKMPYTVPDDFFEQIEDTILEKVKNHQPISSKPKKNFRLITFKVTLAIAATIALFFIVKNVFFEQHTTISDVEQAFSKLSEEDQNYIITVFEDDVFINE</sequence>
<proteinExistence type="predicted"/>
<evidence type="ECO:0000313" key="2">
    <source>
        <dbReference type="EMBL" id="SQA76997.1"/>
    </source>
</evidence>
<dbReference type="EMBL" id="UARG01000017">
    <property type="protein sequence ID" value="SQA76997.1"/>
    <property type="molecule type" value="Genomic_DNA"/>
</dbReference>
<name>A0A2X2REX7_CAPOC</name>
<gene>
    <name evidence="2" type="ORF">NCTC11546_00199</name>
</gene>
<protein>
    <submittedName>
        <fullName evidence="2">Uncharacterized protein</fullName>
    </submittedName>
</protein>
<dbReference type="RefSeq" id="WP_009750552.1">
    <property type="nucleotide sequence ID" value="NZ_CP110229.1"/>
</dbReference>
<feature type="transmembrane region" description="Helical" evidence="1">
    <location>
        <begin position="51"/>
        <end position="69"/>
    </location>
</feature>